<evidence type="ECO:0000313" key="1">
    <source>
        <dbReference type="EMBL" id="KAG0301062.1"/>
    </source>
</evidence>
<comment type="caution">
    <text evidence="1">The sequence shown here is derived from an EMBL/GenBank/DDBJ whole genome shotgun (WGS) entry which is preliminary data.</text>
</comment>
<proteinExistence type="predicted"/>
<dbReference type="AlphaFoldDB" id="A0A9P6QU47"/>
<reference evidence="1" key="1">
    <citation type="journal article" date="2020" name="Fungal Divers.">
        <title>Resolving the Mortierellaceae phylogeny through synthesis of multi-gene phylogenetics and phylogenomics.</title>
        <authorList>
            <person name="Vandepol N."/>
            <person name="Liber J."/>
            <person name="Desiro A."/>
            <person name="Na H."/>
            <person name="Kennedy M."/>
            <person name="Barry K."/>
            <person name="Grigoriev I.V."/>
            <person name="Miller A.N."/>
            <person name="O'Donnell K."/>
            <person name="Stajich J.E."/>
            <person name="Bonito G."/>
        </authorList>
    </citation>
    <scope>NUCLEOTIDE SEQUENCE</scope>
    <source>
        <strain evidence="1">NVP60</strain>
    </source>
</reference>
<dbReference type="EMBL" id="JAAAIN010001677">
    <property type="protein sequence ID" value="KAG0301062.1"/>
    <property type="molecule type" value="Genomic_DNA"/>
</dbReference>
<evidence type="ECO:0000313" key="2">
    <source>
        <dbReference type="Proteomes" id="UP000823405"/>
    </source>
</evidence>
<dbReference type="Proteomes" id="UP000823405">
    <property type="component" value="Unassembled WGS sequence"/>
</dbReference>
<protein>
    <submittedName>
        <fullName evidence="1">Uncharacterized protein</fullName>
    </submittedName>
</protein>
<name>A0A9P6QU47_9FUNG</name>
<organism evidence="1 2">
    <name type="scientific">Linnemannia gamsii</name>
    <dbReference type="NCBI Taxonomy" id="64522"/>
    <lineage>
        <taxon>Eukaryota</taxon>
        <taxon>Fungi</taxon>
        <taxon>Fungi incertae sedis</taxon>
        <taxon>Mucoromycota</taxon>
        <taxon>Mortierellomycotina</taxon>
        <taxon>Mortierellomycetes</taxon>
        <taxon>Mortierellales</taxon>
        <taxon>Mortierellaceae</taxon>
        <taxon>Linnemannia</taxon>
    </lineage>
</organism>
<accession>A0A9P6QU47</accession>
<keyword evidence="2" id="KW-1185">Reference proteome</keyword>
<sequence length="107" mass="12253">MLQIRWVQGAECTYLTAFNHISMHICKLVENNNKMFDLQLLWELEMKELNLANANLAGATALSPVDLELMKQRGAITELKGEDEDVEEGKTRPSHMNKRINIVCFFS</sequence>
<gene>
    <name evidence="1" type="ORF">BGZ97_002961</name>
</gene>